<protein>
    <recommendedName>
        <fullName evidence="3">DUF4446 domain-containing protein</fullName>
    </recommendedName>
</protein>
<evidence type="ECO:0008006" key="3">
    <source>
        <dbReference type="Google" id="ProtNLM"/>
    </source>
</evidence>
<name>A0A0G1GVP9_9BACT</name>
<comment type="caution">
    <text evidence="1">The sequence shown here is derived from an EMBL/GenBank/DDBJ whole genome shotgun (WGS) entry which is preliminary data.</text>
</comment>
<reference evidence="1 2" key="1">
    <citation type="journal article" date="2015" name="Nature">
        <title>rRNA introns, odd ribosomes, and small enigmatic genomes across a large radiation of phyla.</title>
        <authorList>
            <person name="Brown C.T."/>
            <person name="Hug L.A."/>
            <person name="Thomas B.C."/>
            <person name="Sharon I."/>
            <person name="Castelle C.J."/>
            <person name="Singh A."/>
            <person name="Wilkins M.J."/>
            <person name="Williams K.H."/>
            <person name="Banfield J.F."/>
        </authorList>
    </citation>
    <scope>NUCLEOTIDE SEQUENCE [LARGE SCALE GENOMIC DNA]</scope>
</reference>
<dbReference type="InterPro" id="IPR027981">
    <property type="entry name" value="DUF4446"/>
</dbReference>
<evidence type="ECO:0000313" key="2">
    <source>
        <dbReference type="Proteomes" id="UP000034617"/>
    </source>
</evidence>
<evidence type="ECO:0000313" key="1">
    <source>
        <dbReference type="EMBL" id="KKT38710.1"/>
    </source>
</evidence>
<dbReference type="AlphaFoldDB" id="A0A0G1GVP9"/>
<accession>A0A0G1GVP9</accession>
<dbReference type="Proteomes" id="UP000034617">
    <property type="component" value="Unassembled WGS sequence"/>
</dbReference>
<dbReference type="EMBL" id="LCHM01000007">
    <property type="protein sequence ID" value="KKT38710.1"/>
    <property type="molecule type" value="Genomic_DNA"/>
</dbReference>
<proteinExistence type="predicted"/>
<sequence>MSLVTLSIIIFGLWNITLSVLVFRMVSHYNRLTEGVSTHTLKESLEKILDAYVKNKKDIAGLSQSLTRLESEGDTHLQRIGIVRFNPFSDTGGSQSFTMALLDKGDNGVVMTSLYARTGNRWYIKYIKNGVGHDVELSKEEKAAIKNAK</sequence>
<dbReference type="Pfam" id="PF14584">
    <property type="entry name" value="DUF4446"/>
    <property type="match status" value="1"/>
</dbReference>
<organism evidence="1 2">
    <name type="scientific">Candidatus Gottesmanbacteria bacterium GW2011_GWB1_44_11c</name>
    <dbReference type="NCBI Taxonomy" id="1618447"/>
    <lineage>
        <taxon>Bacteria</taxon>
        <taxon>Candidatus Gottesmaniibacteriota</taxon>
    </lineage>
</organism>
<gene>
    <name evidence="1" type="ORF">UW22_C0007G0013</name>
</gene>